<dbReference type="Proteomes" id="UP000178417">
    <property type="component" value="Unassembled WGS sequence"/>
</dbReference>
<accession>A0A1F4SSV8</accession>
<dbReference type="STRING" id="1802579.A2310_02730"/>
<dbReference type="AlphaFoldDB" id="A0A1F4SSV8"/>
<sequence length="291" mass="33586">MEDDFPAPSQRSQLNKLIESDTKLIKQYPARADIGEIKFRLADSFVGRGCPGDYERAGIIYDEILKTYGSPYLRARVQVGKAELMTPGIRPEEIPIALELCRVSRKNLQADLSDFFMAKTYIIEADLRLVRDNKKEKDHAKAMALHEKLIKERNANWYFRARAHIGKAELILYHFPKRIAEAVILCEKAERTLKTRPDDYFTTKAMLIKALLIRRRGRGQDLNKAQHLLHAIVKDCPPYQDLYSRAALSLAEMLKGEKAIRFLHQLKDMKGLDAYTEQKIKILEEELKSKK</sequence>
<protein>
    <recommendedName>
        <fullName evidence="3">Tetratricopeptide repeat protein</fullName>
    </recommendedName>
</protein>
<dbReference type="Gene3D" id="1.25.40.10">
    <property type="entry name" value="Tetratricopeptide repeat domain"/>
    <property type="match status" value="1"/>
</dbReference>
<comment type="caution">
    <text evidence="1">The sequence shown here is derived from an EMBL/GenBank/DDBJ whole genome shotgun (WGS) entry which is preliminary data.</text>
</comment>
<dbReference type="InterPro" id="IPR011990">
    <property type="entry name" value="TPR-like_helical_dom_sf"/>
</dbReference>
<dbReference type="EMBL" id="MEUB01000017">
    <property type="protein sequence ID" value="OGC23499.1"/>
    <property type="molecule type" value="Genomic_DNA"/>
</dbReference>
<name>A0A1F4SSV8_UNCSA</name>
<gene>
    <name evidence="1" type="ORF">A2310_02730</name>
</gene>
<reference evidence="1 2" key="1">
    <citation type="journal article" date="2016" name="Nat. Commun.">
        <title>Thousands of microbial genomes shed light on interconnected biogeochemical processes in an aquifer system.</title>
        <authorList>
            <person name="Anantharaman K."/>
            <person name="Brown C.T."/>
            <person name="Hug L.A."/>
            <person name="Sharon I."/>
            <person name="Castelle C.J."/>
            <person name="Probst A.J."/>
            <person name="Thomas B.C."/>
            <person name="Singh A."/>
            <person name="Wilkins M.J."/>
            <person name="Karaoz U."/>
            <person name="Brodie E.L."/>
            <person name="Williams K.H."/>
            <person name="Hubbard S.S."/>
            <person name="Banfield J.F."/>
        </authorList>
    </citation>
    <scope>NUCLEOTIDE SEQUENCE [LARGE SCALE GENOMIC DNA]</scope>
</reference>
<evidence type="ECO:0008006" key="3">
    <source>
        <dbReference type="Google" id="ProtNLM"/>
    </source>
</evidence>
<evidence type="ECO:0000313" key="1">
    <source>
        <dbReference type="EMBL" id="OGC23499.1"/>
    </source>
</evidence>
<dbReference type="SUPFAM" id="SSF48452">
    <property type="entry name" value="TPR-like"/>
    <property type="match status" value="1"/>
</dbReference>
<proteinExistence type="predicted"/>
<evidence type="ECO:0000313" key="2">
    <source>
        <dbReference type="Proteomes" id="UP000178417"/>
    </source>
</evidence>
<organism evidence="1 2">
    <name type="scientific">candidate division WOR-1 bacterium RIFOXYB2_FULL_37_13</name>
    <dbReference type="NCBI Taxonomy" id="1802579"/>
    <lineage>
        <taxon>Bacteria</taxon>
        <taxon>Bacillati</taxon>
        <taxon>Saganbacteria</taxon>
    </lineage>
</organism>